<dbReference type="Proteomes" id="UP000320314">
    <property type="component" value="Unassembled WGS sequence"/>
</dbReference>
<dbReference type="SMART" id="SM01008">
    <property type="entry name" value="Ald_Xan_dh_C"/>
    <property type="match status" value="1"/>
</dbReference>
<dbReference type="InterPro" id="IPR037165">
    <property type="entry name" value="AldOxase/xan_DH_Mopterin-bd_sf"/>
</dbReference>
<dbReference type="PIRSF" id="PIRSF036389">
    <property type="entry name" value="IOR_B"/>
    <property type="match status" value="1"/>
</dbReference>
<dbReference type="RefSeq" id="WP_141166591.1">
    <property type="nucleotide sequence ID" value="NZ_VHLH01000013.1"/>
</dbReference>
<evidence type="ECO:0000313" key="2">
    <source>
        <dbReference type="EMBL" id="TPW28988.1"/>
    </source>
</evidence>
<feature type="domain" description="Aldehyde oxidase/xanthine dehydrogenase a/b hammerhead" evidence="1">
    <location>
        <begin position="171"/>
        <end position="250"/>
    </location>
</feature>
<dbReference type="InterPro" id="IPR000674">
    <property type="entry name" value="Ald_Oxase/Xan_DH_a/b"/>
</dbReference>
<dbReference type="Gene3D" id="3.30.365.10">
    <property type="entry name" value="Aldehyde oxidase/xanthine dehydrogenase, molybdopterin binding domain"/>
    <property type="match status" value="4"/>
</dbReference>
<dbReference type="PANTHER" id="PTHR47495:SF1">
    <property type="entry name" value="BLL3820 PROTEIN"/>
    <property type="match status" value="1"/>
</dbReference>
<dbReference type="AlphaFoldDB" id="A0A506U675"/>
<organism evidence="2 3">
    <name type="scientific">Pararhizobium mangrovi</name>
    <dbReference type="NCBI Taxonomy" id="2590452"/>
    <lineage>
        <taxon>Bacteria</taxon>
        <taxon>Pseudomonadati</taxon>
        <taxon>Pseudomonadota</taxon>
        <taxon>Alphaproteobacteria</taxon>
        <taxon>Hyphomicrobiales</taxon>
        <taxon>Rhizobiaceae</taxon>
        <taxon>Rhizobium/Agrobacterium group</taxon>
        <taxon>Pararhizobium</taxon>
    </lineage>
</organism>
<evidence type="ECO:0000259" key="1">
    <source>
        <dbReference type="SMART" id="SM01008"/>
    </source>
</evidence>
<dbReference type="GO" id="GO:0016491">
    <property type="term" value="F:oxidoreductase activity"/>
    <property type="evidence" value="ECO:0007669"/>
    <property type="project" value="InterPro"/>
</dbReference>
<accession>A0A506U675</accession>
<dbReference type="InterPro" id="IPR052516">
    <property type="entry name" value="N-heterocyclic_Hydroxylase"/>
</dbReference>
<dbReference type="Pfam" id="PF20256">
    <property type="entry name" value="MoCoBD_2"/>
    <property type="match status" value="2"/>
</dbReference>
<protein>
    <submittedName>
        <fullName evidence="2">Xanthine dehydrogenase family protein molybdopterin-binding subunit</fullName>
    </submittedName>
</protein>
<dbReference type="Gene3D" id="3.90.1170.50">
    <property type="entry name" value="Aldehyde oxidase/xanthine dehydrogenase, a/b hammerhead"/>
    <property type="match status" value="1"/>
</dbReference>
<dbReference type="InterPro" id="IPR012368">
    <property type="entry name" value="OxRdtase_Mopterin-bd_su_IorB"/>
</dbReference>
<dbReference type="InterPro" id="IPR008274">
    <property type="entry name" value="AldOxase/xan_DH_MoCoBD1"/>
</dbReference>
<name>A0A506U675_9HYPH</name>
<proteinExistence type="predicted"/>
<dbReference type="InterPro" id="IPR046867">
    <property type="entry name" value="AldOxase/xan_DH_MoCoBD2"/>
</dbReference>
<dbReference type="Pfam" id="PF02738">
    <property type="entry name" value="MoCoBD_1"/>
    <property type="match status" value="1"/>
</dbReference>
<keyword evidence="3" id="KW-1185">Reference proteome</keyword>
<sequence length="700" mass="74344">MTLPTPLSDAPLVSDWIAFDDALVEVRTGRVELGQGNLTAIAQIAAEELDVPLAMIRIVSGDTTRTPNEGFTSGSLSVHQGGMAVRHAASAARHLAIAEAAKLLQCGSERLALTEGRILRDGAPTSLDLWSMAASIDLSVAVAQWSDPKRPDQRALVGKPLARIDLPERITGTPFVHDLSPDNLLHGRPVHPPSVGARLLDLDLDALRTRPGVVAATRDGSFVGVVADSEYAAIRAALWATNHATWSDEPSAPADPVAAIAGSQESDEVVHEAGTLEGHEGQSSYEVTVSRPYLSHASIGPSAAVAQWQDGRLSLFTQSQGVYPLRDALAMVFGMPGERIDVRHWPGAGCYGHNGADDAALDAALMARAVEGRPVKVVWSRADEFRYAPLGPAMTTRASAFLDETGRIAGMSVAVNSAPHGNRPGRNGAPNLRAAACLEKPFPFPRSKDVPLSSGGGADRNAVPGYAIANLRASKRIVHDLPYRTSSLRSLGAFTNVYAIETLMDAIARDRDVDPVSFRLNHLEDPRAVAVIEGAVAEAGEPFGREREDGTGWGLGYARYKNRAAYCAVVVRVEVDEAVRVTDVFAALDAGEIINPDGMTNQTEGGIVQSISWTLKEALTLEDGRVTTENWSDYPILTFSEVPAIQVRLIDRKDEPPLGCAEAAQGPTAAAIGNAVRDAIGVPVNHLPLTRDALIAAISE</sequence>
<gene>
    <name evidence="2" type="ORF">FJU11_08380</name>
</gene>
<dbReference type="PANTHER" id="PTHR47495">
    <property type="entry name" value="ALDEHYDE DEHYDROGENASE"/>
    <property type="match status" value="1"/>
</dbReference>
<evidence type="ECO:0000313" key="3">
    <source>
        <dbReference type="Proteomes" id="UP000320314"/>
    </source>
</evidence>
<comment type="caution">
    <text evidence="2">The sequence shown here is derived from an EMBL/GenBank/DDBJ whole genome shotgun (WGS) entry which is preliminary data.</text>
</comment>
<dbReference type="OrthoDB" id="9767994at2"/>
<dbReference type="EMBL" id="VHLH01000013">
    <property type="protein sequence ID" value="TPW28988.1"/>
    <property type="molecule type" value="Genomic_DNA"/>
</dbReference>
<dbReference type="SUPFAM" id="SSF56003">
    <property type="entry name" value="Molybdenum cofactor-binding domain"/>
    <property type="match status" value="2"/>
</dbReference>
<reference evidence="2 3" key="1">
    <citation type="submission" date="2019-06" db="EMBL/GenBank/DDBJ databases">
        <authorList>
            <person name="Li M."/>
        </authorList>
    </citation>
    <scope>NUCLEOTIDE SEQUENCE [LARGE SCALE GENOMIC DNA]</scope>
    <source>
        <strain evidence="2 3">BGMRC6574</strain>
    </source>
</reference>